<feature type="region of interest" description="Disordered" evidence="1">
    <location>
        <begin position="38"/>
        <end position="67"/>
    </location>
</feature>
<evidence type="ECO:0000256" key="2">
    <source>
        <dbReference type="SAM" id="SignalP"/>
    </source>
</evidence>
<feature type="chain" id="PRO_5006913187" evidence="2">
    <location>
        <begin position="25"/>
        <end position="325"/>
    </location>
</feature>
<dbReference type="STRING" id="45065.Lgee_2214"/>
<dbReference type="PATRIC" id="fig|45065.4.peg.2404"/>
<dbReference type="Proteomes" id="UP000054785">
    <property type="component" value="Unassembled WGS sequence"/>
</dbReference>
<accession>A0A0W0TLT1</accession>
<evidence type="ECO:0000256" key="1">
    <source>
        <dbReference type="SAM" id="MobiDB-lite"/>
    </source>
</evidence>
<dbReference type="PROSITE" id="PS51257">
    <property type="entry name" value="PROKAR_LIPOPROTEIN"/>
    <property type="match status" value="1"/>
</dbReference>
<feature type="compositionally biased region" description="Low complexity" evidence="1">
    <location>
        <begin position="54"/>
        <end position="65"/>
    </location>
</feature>
<keyword evidence="3" id="KW-0449">Lipoprotein</keyword>
<name>A0A0W0TLT1_9GAMM</name>
<organism evidence="3 4">
    <name type="scientific">Legionella geestiana</name>
    <dbReference type="NCBI Taxonomy" id="45065"/>
    <lineage>
        <taxon>Bacteria</taxon>
        <taxon>Pseudomonadati</taxon>
        <taxon>Pseudomonadota</taxon>
        <taxon>Gammaproteobacteria</taxon>
        <taxon>Legionellales</taxon>
        <taxon>Legionellaceae</taxon>
        <taxon>Legionella</taxon>
    </lineage>
</organism>
<reference evidence="3 4" key="1">
    <citation type="submission" date="2015-11" db="EMBL/GenBank/DDBJ databases">
        <title>Genomic analysis of 38 Legionella species identifies large and diverse effector repertoires.</title>
        <authorList>
            <person name="Burstein D."/>
            <person name="Amaro F."/>
            <person name="Zusman T."/>
            <person name="Lifshitz Z."/>
            <person name="Cohen O."/>
            <person name="Gilbert J.A."/>
            <person name="Pupko T."/>
            <person name="Shuman H.A."/>
            <person name="Segal G."/>
        </authorList>
    </citation>
    <scope>NUCLEOTIDE SEQUENCE [LARGE SCALE GENOMIC DNA]</scope>
    <source>
        <strain evidence="3 4">ATCC 49504</strain>
    </source>
</reference>
<comment type="caution">
    <text evidence="3">The sequence shown here is derived from an EMBL/GenBank/DDBJ whole genome shotgun (WGS) entry which is preliminary data.</text>
</comment>
<dbReference type="Pfam" id="PF16932">
    <property type="entry name" value="T4SS_TraI"/>
    <property type="match status" value="1"/>
</dbReference>
<dbReference type="AlphaFoldDB" id="A0A0W0TLT1"/>
<feature type="signal peptide" evidence="2">
    <location>
        <begin position="1"/>
        <end position="24"/>
    </location>
</feature>
<protein>
    <submittedName>
        <fullName evidence="3">Defect in organelle trafficking lipoprotein DotC</fullName>
    </submittedName>
</protein>
<evidence type="ECO:0000313" key="4">
    <source>
        <dbReference type="Proteomes" id="UP000054785"/>
    </source>
</evidence>
<proteinExistence type="predicted"/>
<evidence type="ECO:0000313" key="3">
    <source>
        <dbReference type="EMBL" id="KTC96531.1"/>
    </source>
</evidence>
<keyword evidence="4" id="KW-1185">Reference proteome</keyword>
<sequence length="325" mass="36426">MSIPTVRLLNCAMRKFIPSLLVTAALVLGGCAPRTPQRTGDTGSLAGLQSMADTGGTARTRSRTSQQMSKIREMALRETALSLGAQAALAARAKEIDEQLNKQARRLDTIFDFNALVLEHNVLPPVLLEGRNTLNLADTQTIRVSDRTYKVSKQARFVTTPPNWRQYLWMDYKKPEYPNVTLLPKTRAERQLWCHYIEKGWKNGIEQANTILEESVARIKEDFAGMILYRKLLAMNMVSAPFVSHTDLGVTGDANEIHIDDRVLRITALPALNVNSEEWRAAVAREENTLAQYRNMEKVARGAEINITSKAWQPVIAPINDRGMP</sequence>
<dbReference type="EMBL" id="LNYC01000074">
    <property type="protein sequence ID" value="KTC96531.1"/>
    <property type="molecule type" value="Genomic_DNA"/>
</dbReference>
<dbReference type="InterPro" id="IPR031618">
    <property type="entry name" value="T4SS_TraI"/>
</dbReference>
<keyword evidence="2" id="KW-0732">Signal</keyword>
<gene>
    <name evidence="3" type="primary">dotC</name>
    <name evidence="3" type="ORF">Lgee_2214</name>
</gene>